<dbReference type="InterPro" id="IPR028087">
    <property type="entry name" value="Tad_N"/>
</dbReference>
<reference evidence="3 4" key="1">
    <citation type="submission" date="2020-04" db="EMBL/GenBank/DDBJ databases">
        <authorList>
            <person name="Klaysubun C."/>
            <person name="Duangmal K."/>
            <person name="Lipun K."/>
        </authorList>
    </citation>
    <scope>NUCLEOTIDE SEQUENCE [LARGE SCALE GENOMIC DNA]</scope>
    <source>
        <strain evidence="3 4">DSM 45300</strain>
    </source>
</reference>
<dbReference type="RefSeq" id="WP_169414785.1">
    <property type="nucleotide sequence ID" value="NZ_JAAXKZ010000094.1"/>
</dbReference>
<evidence type="ECO:0000313" key="3">
    <source>
        <dbReference type="EMBL" id="NMH94091.1"/>
    </source>
</evidence>
<keyword evidence="4" id="KW-1185">Reference proteome</keyword>
<feature type="transmembrane region" description="Helical" evidence="1">
    <location>
        <begin position="12"/>
        <end position="37"/>
    </location>
</feature>
<dbReference type="Pfam" id="PF13400">
    <property type="entry name" value="Tad"/>
    <property type="match status" value="1"/>
</dbReference>
<dbReference type="Proteomes" id="UP000586918">
    <property type="component" value="Unassembled WGS sequence"/>
</dbReference>
<keyword evidence="1" id="KW-0472">Membrane</keyword>
<dbReference type="AlphaFoldDB" id="A0A848DNU4"/>
<evidence type="ECO:0000256" key="1">
    <source>
        <dbReference type="SAM" id="Phobius"/>
    </source>
</evidence>
<organism evidence="3 4">
    <name type="scientific">Pseudonocardia bannensis</name>
    <dbReference type="NCBI Taxonomy" id="630973"/>
    <lineage>
        <taxon>Bacteria</taxon>
        <taxon>Bacillati</taxon>
        <taxon>Actinomycetota</taxon>
        <taxon>Actinomycetes</taxon>
        <taxon>Pseudonocardiales</taxon>
        <taxon>Pseudonocardiaceae</taxon>
        <taxon>Pseudonocardia</taxon>
    </lineage>
</organism>
<feature type="domain" description="Putative Flp pilus-assembly TadG-like N-terminal" evidence="2">
    <location>
        <begin position="12"/>
        <end position="53"/>
    </location>
</feature>
<evidence type="ECO:0000313" key="4">
    <source>
        <dbReference type="Proteomes" id="UP000586918"/>
    </source>
</evidence>
<evidence type="ECO:0000259" key="2">
    <source>
        <dbReference type="Pfam" id="PF13400"/>
    </source>
</evidence>
<protein>
    <recommendedName>
        <fullName evidence="2">Putative Flp pilus-assembly TadG-like N-terminal domain-containing protein</fullName>
    </recommendedName>
</protein>
<gene>
    <name evidence="3" type="ORF">HF519_21435</name>
</gene>
<sequence length="366" mass="36923">MRRLTGDRGAVSVLTAVIGSVVLFACAAIAIDVGALYSERRQLQNGADAAAVAIAQSCVRTLGTSSPRCDTSTAPALANGNAVDGAARVALVCGTAPGLGTCPLPTGSGASCDPLPAGAPPYVEVHTRTRNADGSGAVDPIFARTIPGNEDYAGTTVGACARAGYGSPTTVLSVLPITVSQCVVDQYRAQRGGFAPMSLLDSLLSSLLSWQTGIELHTDSGPCSTSSSGQKAPGNFGYLDSDGSCSVTTTVGETLPGDPGNSNPTTLGCTDAYLSSLLDEVVYVPVFDTVTGTGSKVQYHIVGYAAFHFTGWQLAGTSHPSIVTGLLPCAKPTTCIGGAFLHGLQPTPGPISPAPDYGATVVQLLG</sequence>
<proteinExistence type="predicted"/>
<dbReference type="PROSITE" id="PS51257">
    <property type="entry name" value="PROKAR_LIPOPROTEIN"/>
    <property type="match status" value="1"/>
</dbReference>
<name>A0A848DNU4_9PSEU</name>
<comment type="caution">
    <text evidence="3">The sequence shown here is derived from an EMBL/GenBank/DDBJ whole genome shotgun (WGS) entry which is preliminary data.</text>
</comment>
<keyword evidence="1" id="KW-1133">Transmembrane helix</keyword>
<dbReference type="EMBL" id="JAAXKZ010000094">
    <property type="protein sequence ID" value="NMH94091.1"/>
    <property type="molecule type" value="Genomic_DNA"/>
</dbReference>
<accession>A0A848DNU4</accession>
<keyword evidence="1" id="KW-0812">Transmembrane</keyword>